<comment type="caution">
    <text evidence="2">The sequence shown here is derived from an EMBL/GenBank/DDBJ whole genome shotgun (WGS) entry which is preliminary data.</text>
</comment>
<organism evidence="2 3">
    <name type="scientific">Portunus trituberculatus</name>
    <name type="common">Swimming crab</name>
    <name type="synonym">Neptunus trituberculatus</name>
    <dbReference type="NCBI Taxonomy" id="210409"/>
    <lineage>
        <taxon>Eukaryota</taxon>
        <taxon>Metazoa</taxon>
        <taxon>Ecdysozoa</taxon>
        <taxon>Arthropoda</taxon>
        <taxon>Crustacea</taxon>
        <taxon>Multicrustacea</taxon>
        <taxon>Malacostraca</taxon>
        <taxon>Eumalacostraca</taxon>
        <taxon>Eucarida</taxon>
        <taxon>Decapoda</taxon>
        <taxon>Pleocyemata</taxon>
        <taxon>Brachyura</taxon>
        <taxon>Eubrachyura</taxon>
        <taxon>Portunoidea</taxon>
        <taxon>Portunidae</taxon>
        <taxon>Portuninae</taxon>
        <taxon>Portunus</taxon>
    </lineage>
</organism>
<protein>
    <submittedName>
        <fullName evidence="2">Uncharacterized protein</fullName>
    </submittedName>
</protein>
<feature type="transmembrane region" description="Helical" evidence="1">
    <location>
        <begin position="68"/>
        <end position="97"/>
    </location>
</feature>
<reference evidence="2 3" key="1">
    <citation type="submission" date="2019-05" db="EMBL/GenBank/DDBJ databases">
        <title>Another draft genome of Portunus trituberculatus and its Hox gene families provides insights of decapod evolution.</title>
        <authorList>
            <person name="Jeong J.-H."/>
            <person name="Song I."/>
            <person name="Kim S."/>
            <person name="Choi T."/>
            <person name="Kim D."/>
            <person name="Ryu S."/>
            <person name="Kim W."/>
        </authorList>
    </citation>
    <scope>NUCLEOTIDE SEQUENCE [LARGE SCALE GENOMIC DNA]</scope>
    <source>
        <tissue evidence="2">Muscle</tissue>
    </source>
</reference>
<dbReference type="Proteomes" id="UP000324222">
    <property type="component" value="Unassembled WGS sequence"/>
</dbReference>
<keyword evidence="1" id="KW-0472">Membrane</keyword>
<keyword evidence="3" id="KW-1185">Reference proteome</keyword>
<evidence type="ECO:0000256" key="1">
    <source>
        <dbReference type="SAM" id="Phobius"/>
    </source>
</evidence>
<gene>
    <name evidence="2" type="ORF">E2C01_081338</name>
</gene>
<proteinExistence type="predicted"/>
<evidence type="ECO:0000313" key="2">
    <source>
        <dbReference type="EMBL" id="MPC86508.1"/>
    </source>
</evidence>
<sequence>MVFCVRREQCSTDQDVWSGGSGREWGGSTCGWSGVRGGEEEREVDGTAADEAEAGKGKMSRLELRRNLCPAPVSVSFCLCFGVFVDLLFPLLLLLLFSSFRFIYEFY</sequence>
<accession>A0A5B7J0V4</accession>
<dbReference type="EMBL" id="VSRR010071694">
    <property type="protein sequence ID" value="MPC86508.1"/>
    <property type="molecule type" value="Genomic_DNA"/>
</dbReference>
<keyword evidence="1" id="KW-0812">Transmembrane</keyword>
<name>A0A5B7J0V4_PORTR</name>
<dbReference type="AlphaFoldDB" id="A0A5B7J0V4"/>
<keyword evidence="1" id="KW-1133">Transmembrane helix</keyword>
<evidence type="ECO:0000313" key="3">
    <source>
        <dbReference type="Proteomes" id="UP000324222"/>
    </source>
</evidence>